<comment type="caution">
    <text evidence="6">The sequence shown here is derived from an EMBL/GenBank/DDBJ whole genome shotgun (WGS) entry which is preliminary data.</text>
</comment>
<evidence type="ECO:0000313" key="6">
    <source>
        <dbReference type="EMBL" id="TCN81254.1"/>
    </source>
</evidence>
<evidence type="ECO:0000256" key="2">
    <source>
        <dbReference type="ARBA" id="ARBA00008854"/>
    </source>
</evidence>
<keyword evidence="7" id="KW-1185">Reference proteome</keyword>
<dbReference type="EMBL" id="SLWF01000025">
    <property type="protein sequence ID" value="TCN81254.1"/>
    <property type="molecule type" value="Genomic_DNA"/>
</dbReference>
<name>A0A4R2F4I9_9GAMM</name>
<keyword evidence="3" id="KW-0812">Transmembrane</keyword>
<evidence type="ECO:0000256" key="3">
    <source>
        <dbReference type="ARBA" id="ARBA00022692"/>
    </source>
</evidence>
<comment type="similarity">
    <text evidence="2">Belongs to the LemA family.</text>
</comment>
<organism evidence="6 7">
    <name type="scientific">Shewanella fodinae</name>
    <dbReference type="NCBI Taxonomy" id="552357"/>
    <lineage>
        <taxon>Bacteria</taxon>
        <taxon>Pseudomonadati</taxon>
        <taxon>Pseudomonadota</taxon>
        <taxon>Gammaproteobacteria</taxon>
        <taxon>Alteromonadales</taxon>
        <taxon>Shewanellaceae</taxon>
        <taxon>Shewanella</taxon>
    </lineage>
</organism>
<sequence length="189" mass="20998">MSSLLVLVILLAAAVLAAIVIHNSIIGRYNATQRAWSDVIAQERQKNKILPSLEQVATQYSEYEKGLLEKVTALRSALAALSSDTIDTKSLAKAEGHMSEVVKGLNIAVEAYPELKANELFSKLMHEITEQQENIGAAVRIFNRNVELFNTGIEVFPNSMVNNMFTHKHRLDTFDDSEASAGFEYKPNF</sequence>
<protein>
    <submittedName>
        <fullName evidence="6">LemA protein</fullName>
    </submittedName>
</protein>
<keyword evidence="5" id="KW-0472">Membrane</keyword>
<dbReference type="Pfam" id="PF04011">
    <property type="entry name" value="LemA"/>
    <property type="match status" value="1"/>
</dbReference>
<dbReference type="RefSeq" id="WP_133039853.1">
    <property type="nucleotide sequence ID" value="NZ_SLWF01000025.1"/>
</dbReference>
<dbReference type="Proteomes" id="UP000294832">
    <property type="component" value="Unassembled WGS sequence"/>
</dbReference>
<dbReference type="PANTHER" id="PTHR34478">
    <property type="entry name" value="PROTEIN LEMA"/>
    <property type="match status" value="1"/>
</dbReference>
<evidence type="ECO:0000256" key="4">
    <source>
        <dbReference type="ARBA" id="ARBA00022989"/>
    </source>
</evidence>
<dbReference type="OrthoDB" id="9804152at2"/>
<dbReference type="Gene3D" id="1.20.1440.20">
    <property type="entry name" value="LemA-like domain"/>
    <property type="match status" value="1"/>
</dbReference>
<gene>
    <name evidence="6" type="ORF">EDC91_12516</name>
</gene>
<evidence type="ECO:0000313" key="7">
    <source>
        <dbReference type="Proteomes" id="UP000294832"/>
    </source>
</evidence>
<evidence type="ECO:0000256" key="1">
    <source>
        <dbReference type="ARBA" id="ARBA00004167"/>
    </source>
</evidence>
<dbReference type="GO" id="GO:0016020">
    <property type="term" value="C:membrane"/>
    <property type="evidence" value="ECO:0007669"/>
    <property type="project" value="UniProtKB-SubCell"/>
</dbReference>
<reference evidence="6 7" key="1">
    <citation type="submission" date="2019-03" db="EMBL/GenBank/DDBJ databases">
        <title>Freshwater and sediment microbial communities from various areas in North America, analyzing microbe dynamics in response to fracking.</title>
        <authorList>
            <person name="Lamendella R."/>
        </authorList>
    </citation>
    <scope>NUCLEOTIDE SEQUENCE [LARGE SCALE GENOMIC DNA]</scope>
    <source>
        <strain evidence="6 7">74A</strain>
    </source>
</reference>
<evidence type="ECO:0000256" key="5">
    <source>
        <dbReference type="ARBA" id="ARBA00023136"/>
    </source>
</evidence>
<dbReference type="SUPFAM" id="SSF140478">
    <property type="entry name" value="LemA-like"/>
    <property type="match status" value="1"/>
</dbReference>
<keyword evidence="4" id="KW-1133">Transmembrane helix</keyword>
<accession>A0A4R2F4I9</accession>
<dbReference type="InterPro" id="IPR007156">
    <property type="entry name" value="MamQ_LemA"/>
</dbReference>
<dbReference type="AlphaFoldDB" id="A0A4R2F4I9"/>
<proteinExistence type="inferred from homology"/>
<dbReference type="PANTHER" id="PTHR34478:SF2">
    <property type="entry name" value="MEMBRANE PROTEIN"/>
    <property type="match status" value="1"/>
</dbReference>
<dbReference type="InterPro" id="IPR023353">
    <property type="entry name" value="LemA-like_dom_sf"/>
</dbReference>
<comment type="subcellular location">
    <subcellularLocation>
        <location evidence="1">Membrane</location>
        <topology evidence="1">Single-pass membrane protein</topology>
    </subcellularLocation>
</comment>